<feature type="region of interest" description="Disordered" evidence="4">
    <location>
        <begin position="1"/>
        <end position="118"/>
    </location>
</feature>
<reference evidence="6 7" key="1">
    <citation type="submission" date="2020-08" db="EMBL/GenBank/DDBJ databases">
        <title>Sequencing the genomes of 1000 actinobacteria strains.</title>
        <authorList>
            <person name="Klenk H.-P."/>
        </authorList>
    </citation>
    <scope>NUCLEOTIDE SEQUENCE [LARGE SCALE GENOMIC DNA]</scope>
    <source>
        <strain evidence="6 7">DSM 105369</strain>
    </source>
</reference>
<dbReference type="Gene3D" id="2.40.10.10">
    <property type="entry name" value="Trypsin-like serine proteases"/>
    <property type="match status" value="2"/>
</dbReference>
<evidence type="ECO:0000313" key="7">
    <source>
        <dbReference type="Proteomes" id="UP000559182"/>
    </source>
</evidence>
<dbReference type="EMBL" id="JACHVQ010000002">
    <property type="protein sequence ID" value="MBB2892697.1"/>
    <property type="molecule type" value="Genomic_DNA"/>
</dbReference>
<feature type="compositionally biased region" description="Basic and acidic residues" evidence="4">
    <location>
        <begin position="1"/>
        <end position="17"/>
    </location>
</feature>
<dbReference type="PANTHER" id="PTHR43343:SF3">
    <property type="entry name" value="PROTEASE DO-LIKE 8, CHLOROPLASTIC"/>
    <property type="match status" value="1"/>
</dbReference>
<dbReference type="SUPFAM" id="SSF50156">
    <property type="entry name" value="PDZ domain-like"/>
    <property type="match status" value="1"/>
</dbReference>
<feature type="domain" description="PDZ" evidence="5">
    <location>
        <begin position="413"/>
        <end position="507"/>
    </location>
</feature>
<dbReference type="GO" id="GO:0006508">
    <property type="term" value="P:proteolysis"/>
    <property type="evidence" value="ECO:0007669"/>
    <property type="project" value="UniProtKB-KW"/>
</dbReference>
<feature type="compositionally biased region" description="Low complexity" evidence="4">
    <location>
        <begin position="66"/>
        <end position="108"/>
    </location>
</feature>
<sequence>MSFEQHPDQDGQGREPQDAEQTGRIYGADDHTAHLPAHPRPQDPFGAPQQPQGQQSGAPHNPSPHYGAPQQPQYGAPQQPGQYGTEQQPAYAAAGAPAGPFAPPTQAQGGSGGPGYGAPSYVSNQPYNGGNGGTPTKSKRWAAVPVVAVLAAALASGGTYALTKDNGGSSAGGGSHTTVVQANSADFGSGGVNWASAASKVSPSVVSITVIAGSSGDQGSGVVLDKAGNIVTNNHVVTGAGDDPKVTVTLSDNRTYEAKVVGTDVSTDLAVVKLVKPPSNLTPVAFGDDSKLVVGQPVMAVGNPLGLAGTVTTGIVSALNRPVTTHQESEDQQDDPFGQQEQCGVNNCSTTNAIQTSAAINPGNSGGALVTGTGKLIGINSSIATLGQSSGSSQSGNIGIGFAIPVTVVKSITSQLIKTGSVKHPQIGVQVSNRAATVKLGDSTEPAAKIVSVIKNSPAAKAGVKGGDLVTKFDGQPLGTPPYDSLIAYVRAHNVGDKVTLTIVRDGKQQNVTVTLGEASSG</sequence>
<comment type="caution">
    <text evidence="6">The sequence shown here is derived from an EMBL/GenBank/DDBJ whole genome shotgun (WGS) entry which is preliminary data.</text>
</comment>
<dbReference type="InterPro" id="IPR009003">
    <property type="entry name" value="Peptidase_S1_PA"/>
</dbReference>
<protein>
    <submittedName>
        <fullName evidence="6">Putative serine protease PepD</fullName>
        <ecNumber evidence="6">3.4.21.-</ecNumber>
    </submittedName>
</protein>
<evidence type="ECO:0000256" key="3">
    <source>
        <dbReference type="ARBA" id="ARBA00022801"/>
    </source>
</evidence>
<dbReference type="InterPro" id="IPR043504">
    <property type="entry name" value="Peptidase_S1_PA_chymotrypsin"/>
</dbReference>
<accession>A0A839N5Z8</accession>
<dbReference type="AlphaFoldDB" id="A0A839N5Z8"/>
<organism evidence="6 7">
    <name type="scientific">Flexivirga oryzae</name>
    <dbReference type="NCBI Taxonomy" id="1794944"/>
    <lineage>
        <taxon>Bacteria</taxon>
        <taxon>Bacillati</taxon>
        <taxon>Actinomycetota</taxon>
        <taxon>Actinomycetes</taxon>
        <taxon>Micrococcales</taxon>
        <taxon>Dermacoccaceae</taxon>
        <taxon>Flexivirga</taxon>
    </lineage>
</organism>
<evidence type="ECO:0000256" key="2">
    <source>
        <dbReference type="ARBA" id="ARBA00022670"/>
    </source>
</evidence>
<dbReference type="Proteomes" id="UP000559182">
    <property type="component" value="Unassembled WGS sequence"/>
</dbReference>
<dbReference type="PRINTS" id="PR00834">
    <property type="entry name" value="PROTEASES2C"/>
</dbReference>
<dbReference type="InterPro" id="IPR001940">
    <property type="entry name" value="Peptidase_S1C"/>
</dbReference>
<gene>
    <name evidence="6" type="ORF">FHU39_002715</name>
</gene>
<dbReference type="Pfam" id="PF13180">
    <property type="entry name" value="PDZ_2"/>
    <property type="match status" value="1"/>
</dbReference>
<dbReference type="InterPro" id="IPR036034">
    <property type="entry name" value="PDZ_sf"/>
</dbReference>
<keyword evidence="2 6" id="KW-0645">Protease</keyword>
<dbReference type="PROSITE" id="PS50106">
    <property type="entry name" value="PDZ"/>
    <property type="match status" value="1"/>
</dbReference>
<evidence type="ECO:0000313" key="6">
    <source>
        <dbReference type="EMBL" id="MBB2892697.1"/>
    </source>
</evidence>
<keyword evidence="7" id="KW-1185">Reference proteome</keyword>
<evidence type="ECO:0000256" key="4">
    <source>
        <dbReference type="SAM" id="MobiDB-lite"/>
    </source>
</evidence>
<feature type="compositionally biased region" description="Low complexity" evidence="4">
    <location>
        <begin position="43"/>
        <end position="59"/>
    </location>
</feature>
<dbReference type="PANTHER" id="PTHR43343">
    <property type="entry name" value="PEPTIDASE S12"/>
    <property type="match status" value="1"/>
</dbReference>
<dbReference type="Gene3D" id="2.30.42.10">
    <property type="match status" value="1"/>
</dbReference>
<dbReference type="InterPro" id="IPR051201">
    <property type="entry name" value="Chloro_Bact_Ser_Proteases"/>
</dbReference>
<dbReference type="InterPro" id="IPR001478">
    <property type="entry name" value="PDZ"/>
</dbReference>
<dbReference type="Pfam" id="PF13365">
    <property type="entry name" value="Trypsin_2"/>
    <property type="match status" value="1"/>
</dbReference>
<dbReference type="GO" id="GO:0004252">
    <property type="term" value="F:serine-type endopeptidase activity"/>
    <property type="evidence" value="ECO:0007669"/>
    <property type="project" value="InterPro"/>
</dbReference>
<evidence type="ECO:0000256" key="1">
    <source>
        <dbReference type="ARBA" id="ARBA00010541"/>
    </source>
</evidence>
<proteinExistence type="inferred from homology"/>
<name>A0A839N5Z8_9MICO</name>
<dbReference type="SUPFAM" id="SSF50494">
    <property type="entry name" value="Trypsin-like serine proteases"/>
    <property type="match status" value="1"/>
</dbReference>
<dbReference type="RefSeq" id="WP_183321111.1">
    <property type="nucleotide sequence ID" value="NZ_JACHVQ010000002.1"/>
</dbReference>
<keyword evidence="3 6" id="KW-0378">Hydrolase</keyword>
<dbReference type="SMART" id="SM00228">
    <property type="entry name" value="PDZ"/>
    <property type="match status" value="1"/>
</dbReference>
<dbReference type="EC" id="3.4.21.-" evidence="6"/>
<evidence type="ECO:0000259" key="5">
    <source>
        <dbReference type="PROSITE" id="PS50106"/>
    </source>
</evidence>
<comment type="similarity">
    <text evidence="1">Belongs to the peptidase S1C family.</text>
</comment>